<feature type="region of interest" description="Disordered" evidence="1">
    <location>
        <begin position="28"/>
        <end position="51"/>
    </location>
</feature>
<dbReference type="EMBL" id="QPFP01000022">
    <property type="protein sequence ID" value="TEB30670.1"/>
    <property type="molecule type" value="Genomic_DNA"/>
</dbReference>
<dbReference type="AlphaFoldDB" id="A0A4Y7T990"/>
<sequence length="100" mass="11052">MQSGNSSLGWFLPESWTEFHSTYEAKLDSSPQIRSSAGSWENSNPANSFSSPCFLYRISPSGRRNDARDDLARAGKYEGITLHLLVIPFPEVTPETPAST</sequence>
<accession>A0A4Y7T990</accession>
<organism evidence="2 3">
    <name type="scientific">Coprinellus micaceus</name>
    <name type="common">Glistening ink-cap mushroom</name>
    <name type="synonym">Coprinus micaceus</name>
    <dbReference type="NCBI Taxonomy" id="71717"/>
    <lineage>
        <taxon>Eukaryota</taxon>
        <taxon>Fungi</taxon>
        <taxon>Dikarya</taxon>
        <taxon>Basidiomycota</taxon>
        <taxon>Agaricomycotina</taxon>
        <taxon>Agaricomycetes</taxon>
        <taxon>Agaricomycetidae</taxon>
        <taxon>Agaricales</taxon>
        <taxon>Agaricineae</taxon>
        <taxon>Psathyrellaceae</taxon>
        <taxon>Coprinellus</taxon>
    </lineage>
</organism>
<protein>
    <submittedName>
        <fullName evidence="2">Uncharacterized protein</fullName>
    </submittedName>
</protein>
<evidence type="ECO:0000313" key="2">
    <source>
        <dbReference type="EMBL" id="TEB30670.1"/>
    </source>
</evidence>
<feature type="compositionally biased region" description="Polar residues" evidence="1">
    <location>
        <begin position="29"/>
        <end position="51"/>
    </location>
</feature>
<comment type="caution">
    <text evidence="2">The sequence shown here is derived from an EMBL/GenBank/DDBJ whole genome shotgun (WGS) entry which is preliminary data.</text>
</comment>
<reference evidence="2 3" key="1">
    <citation type="journal article" date="2019" name="Nat. Ecol. Evol.">
        <title>Megaphylogeny resolves global patterns of mushroom evolution.</title>
        <authorList>
            <person name="Varga T."/>
            <person name="Krizsan K."/>
            <person name="Foldi C."/>
            <person name="Dima B."/>
            <person name="Sanchez-Garcia M."/>
            <person name="Sanchez-Ramirez S."/>
            <person name="Szollosi G.J."/>
            <person name="Szarkandi J.G."/>
            <person name="Papp V."/>
            <person name="Albert L."/>
            <person name="Andreopoulos W."/>
            <person name="Angelini C."/>
            <person name="Antonin V."/>
            <person name="Barry K.W."/>
            <person name="Bougher N.L."/>
            <person name="Buchanan P."/>
            <person name="Buyck B."/>
            <person name="Bense V."/>
            <person name="Catcheside P."/>
            <person name="Chovatia M."/>
            <person name="Cooper J."/>
            <person name="Damon W."/>
            <person name="Desjardin D."/>
            <person name="Finy P."/>
            <person name="Geml J."/>
            <person name="Haridas S."/>
            <person name="Hughes K."/>
            <person name="Justo A."/>
            <person name="Karasinski D."/>
            <person name="Kautmanova I."/>
            <person name="Kiss B."/>
            <person name="Kocsube S."/>
            <person name="Kotiranta H."/>
            <person name="LaButti K.M."/>
            <person name="Lechner B.E."/>
            <person name="Liimatainen K."/>
            <person name="Lipzen A."/>
            <person name="Lukacs Z."/>
            <person name="Mihaltcheva S."/>
            <person name="Morgado L.N."/>
            <person name="Niskanen T."/>
            <person name="Noordeloos M.E."/>
            <person name="Ohm R.A."/>
            <person name="Ortiz-Santana B."/>
            <person name="Ovrebo C."/>
            <person name="Racz N."/>
            <person name="Riley R."/>
            <person name="Savchenko A."/>
            <person name="Shiryaev A."/>
            <person name="Soop K."/>
            <person name="Spirin V."/>
            <person name="Szebenyi C."/>
            <person name="Tomsovsky M."/>
            <person name="Tulloss R.E."/>
            <person name="Uehling J."/>
            <person name="Grigoriev I.V."/>
            <person name="Vagvolgyi C."/>
            <person name="Papp T."/>
            <person name="Martin F.M."/>
            <person name="Miettinen O."/>
            <person name="Hibbett D.S."/>
            <person name="Nagy L.G."/>
        </authorList>
    </citation>
    <scope>NUCLEOTIDE SEQUENCE [LARGE SCALE GENOMIC DNA]</scope>
    <source>
        <strain evidence="2 3">FP101781</strain>
    </source>
</reference>
<proteinExistence type="predicted"/>
<evidence type="ECO:0000256" key="1">
    <source>
        <dbReference type="SAM" id="MobiDB-lite"/>
    </source>
</evidence>
<keyword evidence="3" id="KW-1185">Reference proteome</keyword>
<dbReference type="Proteomes" id="UP000298030">
    <property type="component" value="Unassembled WGS sequence"/>
</dbReference>
<name>A0A4Y7T990_COPMI</name>
<evidence type="ECO:0000313" key="3">
    <source>
        <dbReference type="Proteomes" id="UP000298030"/>
    </source>
</evidence>
<gene>
    <name evidence="2" type="ORF">FA13DRAFT_1733526</name>
</gene>